<protein>
    <recommendedName>
        <fullName evidence="2">NADAR domain-containing protein</fullName>
    </recommendedName>
</protein>
<accession>G0SC99</accession>
<organism evidence="4">
    <name type="scientific">Chaetomium thermophilum (strain DSM 1495 / CBS 144.50 / IMI 039719)</name>
    <name type="common">Thermochaetoides thermophila</name>
    <dbReference type="NCBI Taxonomy" id="759272"/>
    <lineage>
        <taxon>Eukaryota</taxon>
        <taxon>Fungi</taxon>
        <taxon>Dikarya</taxon>
        <taxon>Ascomycota</taxon>
        <taxon>Pezizomycotina</taxon>
        <taxon>Sordariomycetes</taxon>
        <taxon>Sordariomycetidae</taxon>
        <taxon>Sordariales</taxon>
        <taxon>Chaetomiaceae</taxon>
        <taxon>Thermochaetoides</taxon>
    </lineage>
</organism>
<keyword evidence="4" id="KW-1185">Reference proteome</keyword>
<name>G0SC99_CHATD</name>
<evidence type="ECO:0000313" key="3">
    <source>
        <dbReference type="EMBL" id="EGS19025.1"/>
    </source>
</evidence>
<proteinExistence type="predicted"/>
<dbReference type="RefSeq" id="XP_006695970.1">
    <property type="nucleotide sequence ID" value="XM_006695907.1"/>
</dbReference>
<dbReference type="Pfam" id="PF08719">
    <property type="entry name" value="NADAR"/>
    <property type="match status" value="1"/>
</dbReference>
<feature type="domain" description="NADAR" evidence="2">
    <location>
        <begin position="14"/>
        <end position="205"/>
    </location>
</feature>
<dbReference type="OMA" id="WMMAAKA"/>
<dbReference type="EMBL" id="GL988045">
    <property type="protein sequence ID" value="EGS19025.1"/>
    <property type="molecule type" value="Genomic_DNA"/>
</dbReference>
<dbReference type="SUPFAM" id="SSF143990">
    <property type="entry name" value="YbiA-like"/>
    <property type="match status" value="2"/>
</dbReference>
<dbReference type="OrthoDB" id="206452at2759"/>
<reference evidence="3 4" key="1">
    <citation type="journal article" date="2011" name="Cell">
        <title>Insight into structure and assembly of the nuclear pore complex by utilizing the genome of a eukaryotic thermophile.</title>
        <authorList>
            <person name="Amlacher S."/>
            <person name="Sarges P."/>
            <person name="Flemming D."/>
            <person name="van Noort V."/>
            <person name="Kunze R."/>
            <person name="Devos D.P."/>
            <person name="Arumugam M."/>
            <person name="Bork P."/>
            <person name="Hurt E."/>
        </authorList>
    </citation>
    <scope>NUCLEOTIDE SEQUENCE [LARGE SCALE GENOMIC DNA]</scope>
    <source>
        <strain evidence="4">DSM 1495 / CBS 144.50 / IMI 039719</strain>
    </source>
</reference>
<dbReference type="Proteomes" id="UP000008066">
    <property type="component" value="Unassembled WGS sequence"/>
</dbReference>
<feature type="coiled-coil region" evidence="1">
    <location>
        <begin position="190"/>
        <end position="217"/>
    </location>
</feature>
<dbReference type="Gene3D" id="1.10.357.40">
    <property type="entry name" value="YbiA-like"/>
    <property type="match status" value="1"/>
</dbReference>
<dbReference type="AlphaFoldDB" id="G0SC99"/>
<evidence type="ECO:0000313" key="4">
    <source>
        <dbReference type="Proteomes" id="UP000008066"/>
    </source>
</evidence>
<dbReference type="InterPro" id="IPR012816">
    <property type="entry name" value="NADAR"/>
</dbReference>
<dbReference type="CDD" id="cd15457">
    <property type="entry name" value="NADAR"/>
    <property type="match status" value="1"/>
</dbReference>
<dbReference type="GeneID" id="18259684"/>
<keyword evidence="1" id="KW-0175">Coiled coil</keyword>
<gene>
    <name evidence="3" type="ORF">CTHT_0056460</name>
</gene>
<dbReference type="InterPro" id="IPR037238">
    <property type="entry name" value="YbiA-like_sf"/>
</dbReference>
<evidence type="ECO:0000256" key="1">
    <source>
        <dbReference type="SAM" id="Coils"/>
    </source>
</evidence>
<evidence type="ECO:0000259" key="2">
    <source>
        <dbReference type="Pfam" id="PF08719"/>
    </source>
</evidence>
<sequence>MASSTTSPALPPVYFWRQREPEGGCFSQWYHCAFFDPEDPSVVYPTAEHYMMYQKALLFNDTAIAPRILSARHPRDVKALGRQVKNFNEAIWRRERERIVLKGNILKFTNPVARDEGSGWFVKVTETVSGEEGEKNEEGTRTVTTSYTLREMLLRTGDREIVEASPMDRIWGIGFAAGKAEEVGRERWGLNLLGKALMEVRRLLREEERKKRRMRRGRGGGGE</sequence>
<dbReference type="KEGG" id="cthr:CTHT_0056460"/>
<dbReference type="HOGENOM" id="CLU_084247_0_1_1"/>
<dbReference type="eggNOG" id="ENOG502S32Y">
    <property type="taxonomic scope" value="Eukaryota"/>
</dbReference>
<dbReference type="NCBIfam" id="TIGR02464">
    <property type="entry name" value="ribofla_fusion"/>
    <property type="match status" value="1"/>
</dbReference>